<feature type="compositionally biased region" description="Acidic residues" evidence="1">
    <location>
        <begin position="2686"/>
        <end position="2700"/>
    </location>
</feature>
<evidence type="ECO:0000256" key="1">
    <source>
        <dbReference type="SAM" id="MobiDB-lite"/>
    </source>
</evidence>
<protein>
    <submittedName>
        <fullName evidence="2">Uncharacterized protein</fullName>
    </submittedName>
</protein>
<reference evidence="2" key="1">
    <citation type="journal article" date="2012" name="Nature">
        <title>The oyster genome reveals stress adaptation and complexity of shell formation.</title>
        <authorList>
            <person name="Zhang G."/>
            <person name="Fang X."/>
            <person name="Guo X."/>
            <person name="Li L."/>
            <person name="Luo R."/>
            <person name="Xu F."/>
            <person name="Yang P."/>
            <person name="Zhang L."/>
            <person name="Wang X."/>
            <person name="Qi H."/>
            <person name="Xiong Z."/>
            <person name="Que H."/>
            <person name="Xie Y."/>
            <person name="Holland P.W."/>
            <person name="Paps J."/>
            <person name="Zhu Y."/>
            <person name="Wu F."/>
            <person name="Chen Y."/>
            <person name="Wang J."/>
            <person name="Peng C."/>
            <person name="Meng J."/>
            <person name="Yang L."/>
            <person name="Liu J."/>
            <person name="Wen B."/>
            <person name="Zhang N."/>
            <person name="Huang Z."/>
            <person name="Zhu Q."/>
            <person name="Feng Y."/>
            <person name="Mount A."/>
            <person name="Hedgecock D."/>
            <person name="Xu Z."/>
            <person name="Liu Y."/>
            <person name="Domazet-Loso T."/>
            <person name="Du Y."/>
            <person name="Sun X."/>
            <person name="Zhang S."/>
            <person name="Liu B."/>
            <person name="Cheng P."/>
            <person name="Jiang X."/>
            <person name="Li J."/>
            <person name="Fan D."/>
            <person name="Wang W."/>
            <person name="Fu W."/>
            <person name="Wang T."/>
            <person name="Wang B."/>
            <person name="Zhang J."/>
            <person name="Peng Z."/>
            <person name="Li Y."/>
            <person name="Li N."/>
            <person name="Wang J."/>
            <person name="Chen M."/>
            <person name="He Y."/>
            <person name="Tan F."/>
            <person name="Song X."/>
            <person name="Zheng Q."/>
            <person name="Huang R."/>
            <person name="Yang H."/>
            <person name="Du X."/>
            <person name="Chen L."/>
            <person name="Yang M."/>
            <person name="Gaffney P.M."/>
            <person name="Wang S."/>
            <person name="Luo L."/>
            <person name="She Z."/>
            <person name="Ming Y."/>
            <person name="Huang W."/>
            <person name="Zhang S."/>
            <person name="Huang B."/>
            <person name="Zhang Y."/>
            <person name="Qu T."/>
            <person name="Ni P."/>
            <person name="Miao G."/>
            <person name="Wang J."/>
            <person name="Wang Q."/>
            <person name="Steinberg C.E."/>
            <person name="Wang H."/>
            <person name="Li N."/>
            <person name="Qian L."/>
            <person name="Zhang G."/>
            <person name="Li Y."/>
            <person name="Yang H."/>
            <person name="Liu X."/>
            <person name="Wang J."/>
            <person name="Yin Y."/>
            <person name="Wang J."/>
        </authorList>
    </citation>
    <scope>NUCLEOTIDE SEQUENCE [LARGE SCALE GENOMIC DNA]</scope>
    <source>
        <strain evidence="2">05x7-T-G4-1.051#20</strain>
    </source>
</reference>
<dbReference type="InterPro" id="IPR058210">
    <property type="entry name" value="SACS/Nov_dom"/>
</dbReference>
<feature type="compositionally biased region" description="Polar residues" evidence="1">
    <location>
        <begin position="2810"/>
        <end position="2820"/>
    </location>
</feature>
<dbReference type="Gene3D" id="3.30.565.10">
    <property type="entry name" value="Histidine kinase-like ATPase, C-terminal domain"/>
    <property type="match status" value="1"/>
</dbReference>
<feature type="compositionally biased region" description="Basic and acidic residues" evidence="1">
    <location>
        <begin position="2908"/>
        <end position="2918"/>
    </location>
</feature>
<feature type="compositionally biased region" description="Polar residues" evidence="1">
    <location>
        <begin position="425"/>
        <end position="450"/>
    </location>
</feature>
<accession>K1Q3E4</accession>
<feature type="region of interest" description="Disordered" evidence="1">
    <location>
        <begin position="272"/>
        <end position="317"/>
    </location>
</feature>
<dbReference type="PANTHER" id="PTHR32387:SF0">
    <property type="entry name" value="PROTEIN NO VEIN"/>
    <property type="match status" value="1"/>
</dbReference>
<organism evidence="2">
    <name type="scientific">Magallana gigas</name>
    <name type="common">Pacific oyster</name>
    <name type="synonym">Crassostrea gigas</name>
    <dbReference type="NCBI Taxonomy" id="29159"/>
    <lineage>
        <taxon>Eukaryota</taxon>
        <taxon>Metazoa</taxon>
        <taxon>Spiralia</taxon>
        <taxon>Lophotrochozoa</taxon>
        <taxon>Mollusca</taxon>
        <taxon>Bivalvia</taxon>
        <taxon>Autobranchia</taxon>
        <taxon>Pteriomorphia</taxon>
        <taxon>Ostreida</taxon>
        <taxon>Ostreoidea</taxon>
        <taxon>Ostreidae</taxon>
        <taxon>Magallana</taxon>
    </lineage>
</organism>
<dbReference type="Pfam" id="PF13020">
    <property type="entry name" value="NOV_C"/>
    <property type="match status" value="1"/>
</dbReference>
<sequence length="3111" mass="353662">MVYTHLSDLIKGVRDEANVSRVSGIYSLKMAENKYTKRRSELKKNLYKLLKEREPDGIPKAHLWNTYSSKVEKISAEFYNVKKMHKFLEVFDDMIKEVMDRGRPTIQLKDGYKPEGEKPSEVQIDRVSSSESEEVSTQGKEKVLRKPVKPVGSNKERESSGERANTQKESSREEVVYQRSTASPSTPVIPVLHQPFVPFPSSPLIRPLMGIPTGFPIPTGPRSLTGLPLCAPPLMMPQQLRQGAVARPVQDSLESSITDAVSEFLSKARKESTVATTGKFPDNPCVVSSGSSSESESSESESDSEVEETKPSKIVDEHKMKVEETRRKVKKNVVALLVLHPKGIKKSEIWQCYQNKFFRLPNKNQVGLTKLSNVLDLFDDVMEEYQDEHGIHYMRLKKKAQKKVSDSSDRSTPVIDLTKDEPSTSRRNLVNLTQDQSPSGFIPLSSSKSTHPGDLQMTPADGQPMIQKTPAFLLPTSQSIGFFQPTPQSQAGFIQPTSQSQDSLLRVGQLVIRPVSLRKFEPKETQLPRIWSKDKYGRFSQDQIQMVAKECIEALAEADEHVSVERVENLMLQRFGKRNIAELGHWRNAQQIPCLFEHNRMICKVNAYVQAYMNTHSICTLHELKLCMAEFAPDKDSFEALQIGPLQRLPIIYNHFKFPHDMADIPEITTSDIFENLRNYLNKYQKWSTKLELEHFMEYLVETYHVENAYVLGIRIRSLPLAMQVLKKSQRDAGGTRRKVTEDTKEALKQEIEQAFHRFRAALLSKRGDGQGQIRDHYLQLSPTKVLTEIFDKYRLLCNSVEIPANKQERRNLNKFVEAVNNFLQVVTNSVVKLLKTYLDRCQNHGALTLKSLDHIEERITEHFVFESFMTMGFGRFIEFLLKEAKQELDDCGGTSLGSGGHSEVAGGFLPTLTHILEFVHQCRQCNFSQEEHIQQAICHQFSVNEVKQLGHGTTSRLIGLAERPGKHVSNHHSVVYEAAVLPPEGFEVKGQIGILGHQTKEAALACLENCPLLENIAEWSQWTLVFEPQLGKLRDFIQKYGECQTWPLEGGNKIMKTDFIALESSPGQFLRLISSSSPEKFNAALQRRSPREVGGHLMSLVVGSKGVENTPRALLASHIKEELFKLHGEASVDRTPGAPASFQHGEAVVKFVLDCLLVLPVKSCSVLANQMFLDPLGQVVGQSKSKTLLLQSCTTESQLSQLQKLGCMLGVAEWTNSIQARCRPSHASLEEVDPEIADEFFRDDPEPIDDSEDEEDSASTSYLSDVEVETEVKGQVEEEELIVLDERTEIEMEEGDVTGDKQKKEVTIDLTVKSEDNVIDLLSPEPKPEAVSMETDAEKTCRGIVEQIRREEFGIGVELNEDGQRLMRVQQERLGRSLDRLSKDLYSKDTHFVLELIQNADDNSYPDSLGEGECPSVQFIMQPEGVVVLNNETGFADKNIRALCDVGRSTKGKHKAGYIGQKGIGFKSVFRVTDEPEIHSNGFHIKFDVHSGPTGYILPQWVEEDKWKDGEGWTTKIVLPLKESIRSQTTTLAARFNDIHPSLLLFLNRLRKITIDNRVENFVQNIHRKDYGENVVEITHDDKMDRWLVVKKSLDASKISLQAKSGVEVESTEIALAFPLRPPGQKKDSKFVPPKQPVFAFLPLRSYGFRFIVQGDFDVPSSREDVDRDSSWNQWLRNEIHILFLEALEIFKSHADFSNMEAVTSFLQFVPVEDEIIDFFRPVANQILQKLRAKPCVPTQPNSKGQCAWKIPSQMVRVKDLLVLEVVTPDLLKDTLNLFYLHRDVAATLNSSLTHSLGIESLNTEHLLLIGKSLSLQWAATDGRDKDNDILMTAKWLACVYRSLNEFTDNQPVYDKLKALKIIPLATYQRQCTADSTIFFPLSENTELSYNDPMSVLQQDLNTIHPLLVSSADSEVNSQVQKLLLKIGVCQLSPREVISHHILPILKSNKVKEKSENILISYVVYIKEQTERDPSLINMEELGMSAMLKTNKGLQNPSKVPIHFTPEYKNSINLQAVLPGYDWVLLDPVYLRNKKNPVEIQRWRLFFSKIGLTDFISLKQVNVEISNENIGTTPWAPLKELLGTIPKGSYIKDWSSSELVDLIQNNSQPTSYPQQMRTLCVLLAEEWDRNFKGYISTHMCTESGGLLKDVDSSFSLLLRTASWVPGSQTCVTVENEEIHVMEKVVMMQPSCLYAPLRDIVDMLSYFVIYIGVQIPSSFGQFLRIKFSVDLQDLKKFLIEWGKRDSELTPKLFVTTRQHICRVYLWLRDNLRPRETQELFLDHPVIFVPSEKALPVRFASGSMNRSLGDLQAGRMLNKKEVWWSDPTGLIMKHSDIIQDLHSDLSKKAILFDTYGQMPDLQMLFQIAVRIDMEPSLTEYGELLVLMGQVLSLTDKVVLSDVIQLYVTIGGKLRPEESHVPDLQTRINALEIQIKTLKSKFEGQKILATTNNEWVGIDDHPMIADNRELEKMFEKKDQVNFVVLEDRTPQPRNLEQKLMPFYEFCSVKKLSNCTDVLEITQMFLPCPELQLYMHRAVPILQRYLYKYNPNIYQEQQRRKISQKLEAMQFFKVKSLEVKYSLDHTPDVFVLRKEKCLQKGNVFYFHTDHTESYSEINKEIAKMFSVSDERCSRDIRFFLNDLITALTKEPHTLEDVLERNDCDLLPEDEKSVWFVKPPVFQVQRSLEPETEEEEDVGPDDPEPVGQRQVSQTEEGEPCLKSWPPMSNTQGTAQNRVRREREEKPTESKVWPPPQAPDYMKRVKELPSQFKVTDDVKPSTGVENTSRGGKSSGEGTVGGEVTKGEGYDRQESSEGSQNAMVSRQDSDGKGTKRKISENDTESKGENKRPVLDGEEASGSSHQGTASHGGSSHSTADAASEGDRVKGDARSPKEWTGNDKRPNIQEQGGDVKNGDKDRDSENPRSTGKRRHPTDSSQGSPRMPESKRLLMDNPAWTEMASDYIYEELGQGSNLKAPPEILQDLDQDETSLQEIGRWGEQMVYQYLLQQREADPDVVEVKWCNREIEKGDPYDMEISRKTDSGIVQTFIEVKTTLTDDKDVFEISSQQIQFAQEHRENFHIYRVFNAGDLERVRLVRINNISLRMDQKQVRLWMMI</sequence>
<dbReference type="PROSITE" id="PS51644">
    <property type="entry name" value="HTH_OST"/>
    <property type="match status" value="1"/>
</dbReference>
<evidence type="ECO:0000313" key="2">
    <source>
        <dbReference type="EMBL" id="EKC23395.1"/>
    </source>
</evidence>
<dbReference type="EMBL" id="JH819024">
    <property type="protein sequence ID" value="EKC23395.1"/>
    <property type="molecule type" value="Genomic_DNA"/>
</dbReference>
<feature type="compositionally biased region" description="Basic and acidic residues" evidence="1">
    <location>
        <begin position="2877"/>
        <end position="2899"/>
    </location>
</feature>
<proteinExistence type="predicted"/>
<feature type="compositionally biased region" description="Basic and acidic residues" evidence="1">
    <location>
        <begin position="2821"/>
        <end position="2848"/>
    </location>
</feature>
<dbReference type="NCBIfam" id="NF047352">
    <property type="entry name" value="P_loop_sacsin"/>
    <property type="match status" value="1"/>
</dbReference>
<dbReference type="HOGENOM" id="CLU_000521_0_0_1"/>
<feature type="compositionally biased region" description="Low complexity" evidence="1">
    <location>
        <begin position="2853"/>
        <end position="2875"/>
    </location>
</feature>
<feature type="region of interest" description="Disordered" evidence="1">
    <location>
        <begin position="106"/>
        <end position="178"/>
    </location>
</feature>
<dbReference type="InParanoid" id="K1Q3E4"/>
<feature type="region of interest" description="Disordered" evidence="1">
    <location>
        <begin position="2682"/>
        <end position="2943"/>
    </location>
</feature>
<name>K1Q3E4_MAGGI</name>
<dbReference type="Pfam" id="PF25794">
    <property type="entry name" value="SACS"/>
    <property type="match status" value="1"/>
</dbReference>
<feature type="compositionally biased region" description="Basic and acidic residues" evidence="1">
    <location>
        <begin position="154"/>
        <end position="176"/>
    </location>
</feature>
<dbReference type="SUPFAM" id="SSF55874">
    <property type="entry name" value="ATPase domain of HSP90 chaperone/DNA topoisomerase II/histidine kinase"/>
    <property type="match status" value="1"/>
</dbReference>
<feature type="compositionally biased region" description="Polar residues" evidence="1">
    <location>
        <begin position="2722"/>
        <end position="2732"/>
    </location>
</feature>
<feature type="compositionally biased region" description="Basic and acidic residues" evidence="1">
    <location>
        <begin position="307"/>
        <end position="317"/>
    </location>
</feature>
<dbReference type="PANTHER" id="PTHR32387">
    <property type="entry name" value="WU:FJ29H11"/>
    <property type="match status" value="1"/>
</dbReference>
<feature type="region of interest" description="Disordered" evidence="1">
    <location>
        <begin position="1242"/>
        <end position="1269"/>
    </location>
</feature>
<feature type="compositionally biased region" description="Acidic residues" evidence="1">
    <location>
        <begin position="1247"/>
        <end position="1258"/>
    </location>
</feature>
<dbReference type="InterPro" id="IPR024975">
    <property type="entry name" value="NOV_C"/>
</dbReference>
<feature type="compositionally biased region" description="Acidic residues" evidence="1">
    <location>
        <begin position="296"/>
        <end position="306"/>
    </location>
</feature>
<feature type="compositionally biased region" description="Low complexity" evidence="1">
    <location>
        <begin position="286"/>
        <end position="295"/>
    </location>
</feature>
<gene>
    <name evidence="2" type="ORF">CGI_10019612</name>
</gene>
<feature type="compositionally biased region" description="Basic and acidic residues" evidence="1">
    <location>
        <begin position="2734"/>
        <end position="2744"/>
    </location>
</feature>
<feature type="compositionally biased region" description="Basic and acidic residues" evidence="1">
    <location>
        <begin position="110"/>
        <end position="124"/>
    </location>
</feature>
<dbReference type="InterPro" id="IPR052957">
    <property type="entry name" value="Auxin_embryo_med"/>
</dbReference>
<dbReference type="InterPro" id="IPR036890">
    <property type="entry name" value="HATPase_C_sf"/>
</dbReference>
<feature type="region of interest" description="Disordered" evidence="1">
    <location>
        <begin position="400"/>
        <end position="452"/>
    </location>
</feature>
<feature type="compositionally biased region" description="Basic and acidic residues" evidence="1">
    <location>
        <begin position="2799"/>
        <end position="2809"/>
    </location>
</feature>
<dbReference type="InterPro" id="IPR025605">
    <property type="entry name" value="OST-HTH/LOTUS_dom"/>
</dbReference>